<comment type="caution">
    <text evidence="1">The sequence shown here is derived from an EMBL/GenBank/DDBJ whole genome shotgun (WGS) entry which is preliminary data.</text>
</comment>
<dbReference type="GO" id="GO:0003676">
    <property type="term" value="F:nucleic acid binding"/>
    <property type="evidence" value="ECO:0007669"/>
    <property type="project" value="InterPro"/>
</dbReference>
<organism evidence="1 2">
    <name type="scientific">Rhizophagus clarus</name>
    <dbReference type="NCBI Taxonomy" id="94130"/>
    <lineage>
        <taxon>Eukaryota</taxon>
        <taxon>Fungi</taxon>
        <taxon>Fungi incertae sedis</taxon>
        <taxon>Mucoromycota</taxon>
        <taxon>Glomeromycotina</taxon>
        <taxon>Glomeromycetes</taxon>
        <taxon>Glomerales</taxon>
        <taxon>Glomeraceae</taxon>
        <taxon>Rhizophagus</taxon>
    </lineage>
</organism>
<dbReference type="EMBL" id="BEXD01001482">
    <property type="protein sequence ID" value="GBB94325.1"/>
    <property type="molecule type" value="Genomic_DNA"/>
</dbReference>
<evidence type="ECO:0000313" key="1">
    <source>
        <dbReference type="EMBL" id="GBB94325.1"/>
    </source>
</evidence>
<dbReference type="InterPro" id="IPR035979">
    <property type="entry name" value="RBD_domain_sf"/>
</dbReference>
<sequence>MGSIQPKKACVSPVFEKTESASDSAVGLEQALTNLLNTEFEVNSKRITFKKIVSTYEQDRLDNAQSRDHTIQVHGAPLSYKVNFVKKFFECYGDIEHCYARCPNRNSLNRQIIYITFLTVEAIENFTSLRQIWAFNEFLYVTPLTLDNAQQNNIINFCIPHNTKTDISQRYAYVYFATQTDMDIATLEKKILTINDQDLEWSDLSKPSCYQYGYAGHYLRNCEYRPNKKPLNRKAYLKQAREFRNARFNRNGPCYNQRMGNKFNNQHLKSTSYADAVKRNTDQDYSTHYHAHANFKPWNRFIQNQI</sequence>
<name>A0A2Z6QXP5_9GLOM</name>
<gene>
    <name evidence="1" type="ORF">RclHR1_23310002</name>
</gene>
<evidence type="ECO:0000313" key="2">
    <source>
        <dbReference type="Proteomes" id="UP000247702"/>
    </source>
</evidence>
<dbReference type="Proteomes" id="UP000247702">
    <property type="component" value="Unassembled WGS sequence"/>
</dbReference>
<dbReference type="SUPFAM" id="SSF54928">
    <property type="entry name" value="RNA-binding domain, RBD"/>
    <property type="match status" value="1"/>
</dbReference>
<protein>
    <recommendedName>
        <fullName evidence="3">RRM domain-containing protein</fullName>
    </recommendedName>
</protein>
<evidence type="ECO:0008006" key="3">
    <source>
        <dbReference type="Google" id="ProtNLM"/>
    </source>
</evidence>
<proteinExistence type="predicted"/>
<keyword evidence="2" id="KW-1185">Reference proteome</keyword>
<reference evidence="1 2" key="1">
    <citation type="submission" date="2017-11" db="EMBL/GenBank/DDBJ databases">
        <title>The genome of Rhizophagus clarus HR1 reveals common genetic basis of auxotrophy among arbuscular mycorrhizal fungi.</title>
        <authorList>
            <person name="Kobayashi Y."/>
        </authorList>
    </citation>
    <scope>NUCLEOTIDE SEQUENCE [LARGE SCALE GENOMIC DNA]</scope>
    <source>
        <strain evidence="1 2">HR1</strain>
    </source>
</reference>
<accession>A0A2Z6QXP5</accession>
<dbReference type="AlphaFoldDB" id="A0A2Z6QXP5"/>